<evidence type="ECO:0000313" key="3">
    <source>
        <dbReference type="Proteomes" id="UP000027265"/>
    </source>
</evidence>
<proteinExistence type="predicted"/>
<gene>
    <name evidence="2" type="ORF">JAAARDRAFT_41423</name>
</gene>
<feature type="region of interest" description="Disordered" evidence="1">
    <location>
        <begin position="31"/>
        <end position="52"/>
    </location>
</feature>
<dbReference type="AlphaFoldDB" id="A0A067PL19"/>
<protein>
    <submittedName>
        <fullName evidence="2">Uncharacterized protein</fullName>
    </submittedName>
</protein>
<evidence type="ECO:0000256" key="1">
    <source>
        <dbReference type="SAM" id="MobiDB-lite"/>
    </source>
</evidence>
<evidence type="ECO:0000313" key="2">
    <source>
        <dbReference type="EMBL" id="KDQ51161.1"/>
    </source>
</evidence>
<keyword evidence="3" id="KW-1185">Reference proteome</keyword>
<dbReference type="Proteomes" id="UP000027265">
    <property type="component" value="Unassembled WGS sequence"/>
</dbReference>
<dbReference type="HOGENOM" id="CLU_2498176_0_0_1"/>
<accession>A0A067PL19</accession>
<organism evidence="2 3">
    <name type="scientific">Jaapia argillacea MUCL 33604</name>
    <dbReference type="NCBI Taxonomy" id="933084"/>
    <lineage>
        <taxon>Eukaryota</taxon>
        <taxon>Fungi</taxon>
        <taxon>Dikarya</taxon>
        <taxon>Basidiomycota</taxon>
        <taxon>Agaricomycotina</taxon>
        <taxon>Agaricomycetes</taxon>
        <taxon>Agaricomycetidae</taxon>
        <taxon>Jaapiales</taxon>
        <taxon>Jaapiaceae</taxon>
        <taxon>Jaapia</taxon>
    </lineage>
</organism>
<name>A0A067PL19_9AGAM</name>
<sequence>MVVQTQVSTPIRRHPYPVQLNLPPYLPAAHANPSLDRLDPANDQHFPSLFTRPLPDDPSFSRLAITPPPHLFAPTQVSVYPWGRTD</sequence>
<reference evidence="3" key="1">
    <citation type="journal article" date="2014" name="Proc. Natl. Acad. Sci. U.S.A.">
        <title>Extensive sampling of basidiomycete genomes demonstrates inadequacy of the white-rot/brown-rot paradigm for wood decay fungi.</title>
        <authorList>
            <person name="Riley R."/>
            <person name="Salamov A.A."/>
            <person name="Brown D.W."/>
            <person name="Nagy L.G."/>
            <person name="Floudas D."/>
            <person name="Held B.W."/>
            <person name="Levasseur A."/>
            <person name="Lombard V."/>
            <person name="Morin E."/>
            <person name="Otillar R."/>
            <person name="Lindquist E.A."/>
            <person name="Sun H."/>
            <person name="LaButti K.M."/>
            <person name="Schmutz J."/>
            <person name="Jabbour D."/>
            <person name="Luo H."/>
            <person name="Baker S.E."/>
            <person name="Pisabarro A.G."/>
            <person name="Walton J.D."/>
            <person name="Blanchette R.A."/>
            <person name="Henrissat B."/>
            <person name="Martin F."/>
            <person name="Cullen D."/>
            <person name="Hibbett D.S."/>
            <person name="Grigoriev I.V."/>
        </authorList>
    </citation>
    <scope>NUCLEOTIDE SEQUENCE [LARGE SCALE GENOMIC DNA]</scope>
    <source>
        <strain evidence="3">MUCL 33604</strain>
    </source>
</reference>
<dbReference type="EMBL" id="KL197751">
    <property type="protein sequence ID" value="KDQ51161.1"/>
    <property type="molecule type" value="Genomic_DNA"/>
</dbReference>
<dbReference type="InParanoid" id="A0A067PL19"/>